<dbReference type="Pfam" id="PF14281">
    <property type="entry name" value="PDDEXK_4"/>
    <property type="match status" value="1"/>
</dbReference>
<proteinExistence type="predicted"/>
<dbReference type="RefSeq" id="WP_184248586.1">
    <property type="nucleotide sequence ID" value="NZ_BAAACU010000029.1"/>
</dbReference>
<gene>
    <name evidence="1" type="ORF">GGQ92_002238</name>
</gene>
<keyword evidence="2" id="KW-1185">Reference proteome</keyword>
<sequence length="451" mass="53313">MTYSSVDYQTYLEKIKTFKELTWVRNHLQLMKKPNFWTILEYGESKGTQDRSAHETRSSRMLRWLVDANETHNLGNIFAHKLVELIGGNYNFQPEKNKAIKATAEDMDIDVLYMDLSQNMCLAIEVKQYAKEGKTTGFQSQLDKYEVLLNKRIRQLNQDIHPHYIYLTPLKEEPSNKNWHPVSYQELIDIIQQVFEEYLLESDDRYIEDTKKIISDFKDDLQRSIDYLQKDHQYIRETLTDKERELTLELANEIQHETDSKYLDQLLALDDDKDSEIKDLILIIKDYTKAQIQNHNPNDAVRILMRKIYNYLSADKKLDTDFLRMYKVRETISPIKTELIEKYNLDYDKIELTRGKGQGLYLYQKDNKYRIYLSGDSHGYFPNDGIQLLANPEKTIIHLSKHVANRQFSVKNEQILEDRISHKDGGDIGLETLMEEYVLKAIQELNNKVVE</sequence>
<reference evidence="1 2" key="1">
    <citation type="submission" date="2020-08" db="EMBL/GenBank/DDBJ databases">
        <title>Genomic Encyclopedia of Type Strains, Phase IV (KMG-IV): sequencing the most valuable type-strain genomes for metagenomic binning, comparative biology and taxonomic classification.</title>
        <authorList>
            <person name="Goeker M."/>
        </authorList>
    </citation>
    <scope>NUCLEOTIDE SEQUENCE [LARGE SCALE GENOMIC DNA]</scope>
    <source>
        <strain evidence="1 2">DSM 11805</strain>
    </source>
</reference>
<organism evidence="1 2">
    <name type="scientific">Gracilibacillus halotolerans</name>
    <dbReference type="NCBI Taxonomy" id="74386"/>
    <lineage>
        <taxon>Bacteria</taxon>
        <taxon>Bacillati</taxon>
        <taxon>Bacillota</taxon>
        <taxon>Bacilli</taxon>
        <taxon>Bacillales</taxon>
        <taxon>Bacillaceae</taxon>
        <taxon>Gracilibacillus</taxon>
    </lineage>
</organism>
<dbReference type="AlphaFoldDB" id="A0A841RPX7"/>
<dbReference type="EMBL" id="JACHON010000012">
    <property type="protein sequence ID" value="MBB6513426.1"/>
    <property type="molecule type" value="Genomic_DNA"/>
</dbReference>
<dbReference type="InterPro" id="IPR029470">
    <property type="entry name" value="PDDEXK_4"/>
</dbReference>
<name>A0A841RPX7_9BACI</name>
<comment type="caution">
    <text evidence="1">The sequence shown here is derived from an EMBL/GenBank/DDBJ whole genome shotgun (WGS) entry which is preliminary data.</text>
</comment>
<accession>A0A841RPX7</accession>
<protein>
    <submittedName>
        <fullName evidence="1">Iron-sulfur cluster repair protein YtfE (RIC family)</fullName>
    </submittedName>
</protein>
<dbReference type="Proteomes" id="UP000572212">
    <property type="component" value="Unassembled WGS sequence"/>
</dbReference>
<evidence type="ECO:0000313" key="1">
    <source>
        <dbReference type="EMBL" id="MBB6513426.1"/>
    </source>
</evidence>
<evidence type="ECO:0000313" key="2">
    <source>
        <dbReference type="Proteomes" id="UP000572212"/>
    </source>
</evidence>